<sequence length="67" mass="7646">MNDVNRLFEFEALVAEGQIIAIAVQGMRFENEQRIHLGQNMAYQEDSFHGEAAKLQVVTNKLRALKI</sequence>
<reference evidence="1" key="1">
    <citation type="journal article" date="2014" name="Front. Microbiol.">
        <title>High frequency of phylogenetically diverse reductive dehalogenase-homologous genes in deep subseafloor sedimentary metagenomes.</title>
        <authorList>
            <person name="Kawai M."/>
            <person name="Futagami T."/>
            <person name="Toyoda A."/>
            <person name="Takaki Y."/>
            <person name="Nishi S."/>
            <person name="Hori S."/>
            <person name="Arai W."/>
            <person name="Tsubouchi T."/>
            <person name="Morono Y."/>
            <person name="Uchiyama I."/>
            <person name="Ito T."/>
            <person name="Fujiyama A."/>
            <person name="Inagaki F."/>
            <person name="Takami H."/>
        </authorList>
    </citation>
    <scope>NUCLEOTIDE SEQUENCE</scope>
    <source>
        <strain evidence="1">Expedition CK06-06</strain>
    </source>
</reference>
<proteinExistence type="predicted"/>
<dbReference type="AlphaFoldDB" id="X1D1C5"/>
<protein>
    <submittedName>
        <fullName evidence="1">Uncharacterized protein</fullName>
    </submittedName>
</protein>
<organism evidence="1">
    <name type="scientific">marine sediment metagenome</name>
    <dbReference type="NCBI Taxonomy" id="412755"/>
    <lineage>
        <taxon>unclassified sequences</taxon>
        <taxon>metagenomes</taxon>
        <taxon>ecological metagenomes</taxon>
    </lineage>
</organism>
<comment type="caution">
    <text evidence="1">The sequence shown here is derived from an EMBL/GenBank/DDBJ whole genome shotgun (WGS) entry which is preliminary data.</text>
</comment>
<gene>
    <name evidence="1" type="ORF">S01H4_39768</name>
</gene>
<name>X1D1C5_9ZZZZ</name>
<dbReference type="EMBL" id="BART01021584">
    <property type="protein sequence ID" value="GAH02035.1"/>
    <property type="molecule type" value="Genomic_DNA"/>
</dbReference>
<evidence type="ECO:0000313" key="1">
    <source>
        <dbReference type="EMBL" id="GAH02035.1"/>
    </source>
</evidence>
<accession>X1D1C5</accession>